<dbReference type="OrthoDB" id="5673at2759"/>
<sequence length="225" mass="25577">MTTYANTHMLPPPVGTNHYTVIPTKFTDSVSAQEFRFNLPEEFDGLERIIMQTSGNLQRLMSAYFNGPVQVEHVKNIALPETPALRPTQPDTVIYDLDAPTVLKRFDRQINMYCAKKYLYQADSVLIVHDQVVLDMLEKEKAGIGQIFWKLQQLPDFKLHSIGRHGEKAGGSFWRDYSLSVKGAIYCYIRETFPANLFTSSNITQEESGHREMGPCPTGTIWVAE</sequence>
<protein>
    <submittedName>
        <fullName evidence="1">Uncharacterized protein</fullName>
    </submittedName>
</protein>
<accession>A0A8H7UDU0</accession>
<dbReference type="SUPFAM" id="SSF64288">
    <property type="entry name" value="Chorismate lyase-like"/>
    <property type="match status" value="1"/>
</dbReference>
<dbReference type="Proteomes" id="UP000654370">
    <property type="component" value="Unassembled WGS sequence"/>
</dbReference>
<dbReference type="InterPro" id="IPR028978">
    <property type="entry name" value="Chorismate_lyase_/UTRA_dom_sf"/>
</dbReference>
<keyword evidence="2" id="KW-1185">Reference proteome</keyword>
<name>A0A8H7UDU0_MORIS</name>
<reference evidence="1" key="1">
    <citation type="submission" date="2020-12" db="EMBL/GenBank/DDBJ databases">
        <title>Metabolic potential, ecology and presence of endohyphal bacteria is reflected in genomic diversity of Mucoromycotina.</title>
        <authorList>
            <person name="Muszewska A."/>
            <person name="Okrasinska A."/>
            <person name="Steczkiewicz K."/>
            <person name="Drgas O."/>
            <person name="Orlowska M."/>
            <person name="Perlinska-Lenart U."/>
            <person name="Aleksandrzak-Piekarczyk T."/>
            <person name="Szatraj K."/>
            <person name="Zielenkiewicz U."/>
            <person name="Pilsyk S."/>
            <person name="Malc E."/>
            <person name="Mieczkowski P."/>
            <person name="Kruszewska J.S."/>
            <person name="Biernat P."/>
            <person name="Pawlowska J."/>
        </authorList>
    </citation>
    <scope>NUCLEOTIDE SEQUENCE</scope>
    <source>
        <strain evidence="1">WA0000067209</strain>
    </source>
</reference>
<comment type="caution">
    <text evidence="1">The sequence shown here is derived from an EMBL/GenBank/DDBJ whole genome shotgun (WGS) entry which is preliminary data.</text>
</comment>
<dbReference type="Gene3D" id="3.40.1410.10">
    <property type="entry name" value="Chorismate lyase-like"/>
    <property type="match status" value="1"/>
</dbReference>
<dbReference type="AlphaFoldDB" id="A0A8H7UDU0"/>
<evidence type="ECO:0000313" key="2">
    <source>
        <dbReference type="Proteomes" id="UP000654370"/>
    </source>
</evidence>
<evidence type="ECO:0000313" key="1">
    <source>
        <dbReference type="EMBL" id="KAG2182001.1"/>
    </source>
</evidence>
<dbReference type="EMBL" id="JAEPQZ010000004">
    <property type="protein sequence ID" value="KAG2182001.1"/>
    <property type="molecule type" value="Genomic_DNA"/>
</dbReference>
<organism evidence="1 2">
    <name type="scientific">Mortierella isabellina</name>
    <name type="common">Filamentous fungus</name>
    <name type="synonym">Umbelopsis isabellina</name>
    <dbReference type="NCBI Taxonomy" id="91625"/>
    <lineage>
        <taxon>Eukaryota</taxon>
        <taxon>Fungi</taxon>
        <taxon>Fungi incertae sedis</taxon>
        <taxon>Mucoromycota</taxon>
        <taxon>Mucoromycotina</taxon>
        <taxon>Umbelopsidomycetes</taxon>
        <taxon>Umbelopsidales</taxon>
        <taxon>Umbelopsidaceae</taxon>
        <taxon>Umbelopsis</taxon>
    </lineage>
</organism>
<gene>
    <name evidence="1" type="ORF">INT43_006927</name>
</gene>
<proteinExistence type="predicted"/>